<evidence type="ECO:0000313" key="1">
    <source>
        <dbReference type="EMBL" id="GFH30939.1"/>
    </source>
</evidence>
<dbReference type="EMBL" id="BLLF01005243">
    <property type="protein sequence ID" value="GFH30939.1"/>
    <property type="molecule type" value="Genomic_DNA"/>
</dbReference>
<reference evidence="1 2" key="1">
    <citation type="submission" date="2020-02" db="EMBL/GenBank/DDBJ databases">
        <title>Draft genome sequence of Haematococcus lacustris strain NIES-144.</title>
        <authorList>
            <person name="Morimoto D."/>
            <person name="Nakagawa S."/>
            <person name="Yoshida T."/>
            <person name="Sawayama S."/>
        </authorList>
    </citation>
    <scope>NUCLEOTIDE SEQUENCE [LARGE SCALE GENOMIC DNA]</scope>
    <source>
        <strain evidence="1 2">NIES-144</strain>
    </source>
</reference>
<dbReference type="AlphaFoldDB" id="A0A6A0ADH8"/>
<proteinExistence type="predicted"/>
<dbReference type="Proteomes" id="UP000485058">
    <property type="component" value="Unassembled WGS sequence"/>
</dbReference>
<protein>
    <submittedName>
        <fullName evidence="1">Uncharacterized protein</fullName>
    </submittedName>
</protein>
<keyword evidence="2" id="KW-1185">Reference proteome</keyword>
<organism evidence="1 2">
    <name type="scientific">Haematococcus lacustris</name>
    <name type="common">Green alga</name>
    <name type="synonym">Haematococcus pluvialis</name>
    <dbReference type="NCBI Taxonomy" id="44745"/>
    <lineage>
        <taxon>Eukaryota</taxon>
        <taxon>Viridiplantae</taxon>
        <taxon>Chlorophyta</taxon>
        <taxon>core chlorophytes</taxon>
        <taxon>Chlorophyceae</taxon>
        <taxon>CS clade</taxon>
        <taxon>Chlamydomonadales</taxon>
        <taxon>Haematococcaceae</taxon>
        <taxon>Haematococcus</taxon>
    </lineage>
</organism>
<gene>
    <name evidence="1" type="ORF">HaLaN_29877</name>
</gene>
<evidence type="ECO:0000313" key="2">
    <source>
        <dbReference type="Proteomes" id="UP000485058"/>
    </source>
</evidence>
<comment type="caution">
    <text evidence="1">The sequence shown here is derived from an EMBL/GenBank/DDBJ whole genome shotgun (WGS) entry which is preliminary data.</text>
</comment>
<sequence length="114" mass="12355">MDCSQQITSLASGCKEELAQILRIRQIKESSLYGPVKPPPPPSPPSQYAPNLDRLKPSKACCKVACQYVASMCECTKDKKTVEKDRGGLAQLYTDCNCPSTVDVAAAKKDCPAF</sequence>
<name>A0A6A0ADH8_HAELA</name>
<accession>A0A6A0ADH8</accession>